<comment type="caution">
    <text evidence="1">The sequence shown here is derived from an EMBL/GenBank/DDBJ whole genome shotgun (WGS) entry which is preliminary data.</text>
</comment>
<organism evidence="1 2">
    <name type="scientific">Nocardioides massiliensis</name>
    <dbReference type="NCBI Taxonomy" id="1325935"/>
    <lineage>
        <taxon>Bacteria</taxon>
        <taxon>Bacillati</taxon>
        <taxon>Actinomycetota</taxon>
        <taxon>Actinomycetes</taxon>
        <taxon>Propionibacteriales</taxon>
        <taxon>Nocardioidaceae</taxon>
        <taxon>Nocardioides</taxon>
    </lineage>
</organism>
<dbReference type="PANTHER" id="PTHR33990:SF1">
    <property type="entry name" value="PROTEIN YJDN"/>
    <property type="match status" value="1"/>
</dbReference>
<keyword evidence="2" id="KW-1185">Reference proteome</keyword>
<name>A0ABT9NKJ1_9ACTN</name>
<sequence length="109" mass="11780">MAITLNPYVHLAGAARPAPEQYAALFGGSPQIMTYGDAGEEGEHAGLVMHGFLRTHDGMQLMVSDRLPGETVASGDGEVHVPLEQQMWGDVFGQCRDRFGVVWLINIGQ</sequence>
<protein>
    <submittedName>
        <fullName evidence="1">PhnB protein</fullName>
    </submittedName>
</protein>
<dbReference type="Gene3D" id="3.10.180.10">
    <property type="entry name" value="2,3-Dihydroxybiphenyl 1,2-Dioxygenase, domain 1"/>
    <property type="match status" value="2"/>
</dbReference>
<dbReference type="EMBL" id="JAUSQM010000001">
    <property type="protein sequence ID" value="MDP9820930.1"/>
    <property type="molecule type" value="Genomic_DNA"/>
</dbReference>
<gene>
    <name evidence="1" type="ORF">J2S59_000739</name>
</gene>
<reference evidence="1 2" key="1">
    <citation type="submission" date="2023-07" db="EMBL/GenBank/DDBJ databases">
        <title>Sequencing the genomes of 1000 actinobacteria strains.</title>
        <authorList>
            <person name="Klenk H.-P."/>
        </authorList>
    </citation>
    <scope>NUCLEOTIDE SEQUENCE [LARGE SCALE GENOMIC DNA]</scope>
    <source>
        <strain evidence="1 2">GD13</strain>
    </source>
</reference>
<proteinExistence type="predicted"/>
<dbReference type="SUPFAM" id="SSF54593">
    <property type="entry name" value="Glyoxalase/Bleomycin resistance protein/Dihydroxybiphenyl dioxygenase"/>
    <property type="match status" value="1"/>
</dbReference>
<dbReference type="Proteomes" id="UP001240447">
    <property type="component" value="Unassembled WGS sequence"/>
</dbReference>
<accession>A0ABT9NKJ1</accession>
<dbReference type="InterPro" id="IPR029068">
    <property type="entry name" value="Glyas_Bleomycin-R_OHBP_Dase"/>
</dbReference>
<dbReference type="PANTHER" id="PTHR33990">
    <property type="entry name" value="PROTEIN YJDN-RELATED"/>
    <property type="match status" value="1"/>
</dbReference>
<dbReference type="RefSeq" id="WP_068119329.1">
    <property type="nucleotide sequence ID" value="NZ_CCXJ01000179.1"/>
</dbReference>
<evidence type="ECO:0000313" key="2">
    <source>
        <dbReference type="Proteomes" id="UP001240447"/>
    </source>
</evidence>
<evidence type="ECO:0000313" key="1">
    <source>
        <dbReference type="EMBL" id="MDP9820930.1"/>
    </source>
</evidence>